<proteinExistence type="predicted"/>
<dbReference type="InterPro" id="IPR020043">
    <property type="entry name" value="Deacetylase_Atu3266-like"/>
</dbReference>
<dbReference type="PANTHER" id="PTHR42717:SF1">
    <property type="entry name" value="IMIDAZOLONEPROPIONASE AND RELATED AMIDOHYDROLASES"/>
    <property type="match status" value="1"/>
</dbReference>
<protein>
    <submittedName>
        <fullName evidence="2">Amidohydrolase family protein</fullName>
    </submittedName>
</protein>
<organism evidence="2 3">
    <name type="scientific">Flintibacter hominis</name>
    <dbReference type="NCBI Taxonomy" id="2763048"/>
    <lineage>
        <taxon>Bacteria</taxon>
        <taxon>Bacillati</taxon>
        <taxon>Bacillota</taxon>
        <taxon>Clostridia</taxon>
        <taxon>Eubacteriales</taxon>
        <taxon>Flintibacter</taxon>
    </lineage>
</organism>
<dbReference type="Pfam" id="PF01979">
    <property type="entry name" value="Amidohydro_1"/>
    <property type="match status" value="1"/>
</dbReference>
<dbReference type="InterPro" id="IPR011059">
    <property type="entry name" value="Metal-dep_hydrolase_composite"/>
</dbReference>
<dbReference type="InterPro" id="IPR006680">
    <property type="entry name" value="Amidohydro-rel"/>
</dbReference>
<dbReference type="AlphaFoldDB" id="A0A8J6IXA8"/>
<dbReference type="RefSeq" id="WP_186852127.1">
    <property type="nucleotide sequence ID" value="NZ_JACOPO010000001.1"/>
</dbReference>
<dbReference type="EMBL" id="JACOPO010000001">
    <property type="protein sequence ID" value="MBC5721795.1"/>
    <property type="molecule type" value="Genomic_DNA"/>
</dbReference>
<gene>
    <name evidence="2" type="ORF">H8S11_03040</name>
</gene>
<accession>A0A8J6IXA8</accession>
<sequence>MKADILIHGGTVIDPARGIHEQRDVAIRHGKFLEIPMGEPVEAGQILPAQDHIVTPGLIDLHAHINYLGSANGLPGDTFCLPNGVTAVADAGSIGVSNYRALLHQTDAWMVKTRFFINVSAGGQIMSKHFPEPLDPSKWEDELFQKAFEDGRGRILGLKVRTSKKVVGELGLKPLKAAIELARRFSMPLVVHPTDPPVPMGELAELLDPGSILCHIFQGVGMTCIENGHLSEGLLQARERGVIYDVAHGRLNFSFPVARTALNLGLEPDTISTDASQANWNKTPMVSLPVVMGKFLAMGMSLDRVIEKVTCNPARILGQAGKWGTMAPGTCADAAIIKIQNRPVIYQDCFGNEQPGEQVLSVRATILDGKLVYRAAEMM</sequence>
<comment type="caution">
    <text evidence="2">The sequence shown here is derived from an EMBL/GenBank/DDBJ whole genome shotgun (WGS) entry which is preliminary data.</text>
</comment>
<dbReference type="Proteomes" id="UP000628736">
    <property type="component" value="Unassembled WGS sequence"/>
</dbReference>
<dbReference type="SUPFAM" id="SSF51556">
    <property type="entry name" value="Metallo-dependent hydrolases"/>
    <property type="match status" value="1"/>
</dbReference>
<dbReference type="Gene3D" id="2.30.40.10">
    <property type="entry name" value="Urease, subunit C, domain 1"/>
    <property type="match status" value="1"/>
</dbReference>
<name>A0A8J6IXA8_9FIRM</name>
<dbReference type="PANTHER" id="PTHR42717">
    <property type="entry name" value="DIHYDROOROTASE-RELATED"/>
    <property type="match status" value="1"/>
</dbReference>
<evidence type="ECO:0000259" key="1">
    <source>
        <dbReference type="Pfam" id="PF01979"/>
    </source>
</evidence>
<reference evidence="2" key="1">
    <citation type="submission" date="2020-08" db="EMBL/GenBank/DDBJ databases">
        <title>Genome public.</title>
        <authorList>
            <person name="Liu C."/>
            <person name="Sun Q."/>
        </authorList>
    </citation>
    <scope>NUCLEOTIDE SEQUENCE</scope>
    <source>
        <strain evidence="2">NSJ-23</strain>
    </source>
</reference>
<keyword evidence="3" id="KW-1185">Reference proteome</keyword>
<dbReference type="SUPFAM" id="SSF51338">
    <property type="entry name" value="Composite domain of metallo-dependent hydrolases"/>
    <property type="match status" value="1"/>
</dbReference>
<dbReference type="Gene3D" id="3.20.20.140">
    <property type="entry name" value="Metal-dependent hydrolases"/>
    <property type="match status" value="1"/>
</dbReference>
<dbReference type="InterPro" id="IPR032466">
    <property type="entry name" value="Metal_Hydrolase"/>
</dbReference>
<evidence type="ECO:0000313" key="2">
    <source>
        <dbReference type="EMBL" id="MBC5721795.1"/>
    </source>
</evidence>
<dbReference type="GO" id="GO:0016810">
    <property type="term" value="F:hydrolase activity, acting on carbon-nitrogen (but not peptide) bonds"/>
    <property type="evidence" value="ECO:0007669"/>
    <property type="project" value="InterPro"/>
</dbReference>
<dbReference type="GO" id="GO:0019213">
    <property type="term" value="F:deacetylase activity"/>
    <property type="evidence" value="ECO:0007669"/>
    <property type="project" value="InterPro"/>
</dbReference>
<feature type="domain" description="Amidohydrolase-related" evidence="1">
    <location>
        <begin position="53"/>
        <end position="371"/>
    </location>
</feature>
<evidence type="ECO:0000313" key="3">
    <source>
        <dbReference type="Proteomes" id="UP000628736"/>
    </source>
</evidence>